<sequence length="239" mass="27595">MHQNGRDDQPQLDRAEQQVTKRHNKASSSRFSPQTVQKIRVRVQTVCKLCYEVCPKYYFSKCVNRTKSLIEYSKGKGYRRSSCGRTFASVRILIRSCARTWVRFPFELGFSEVFPNCKTNVRYFILVDYLTMLHQLMCSFGVDGIGDSEQVLTVVYCEYLSVIMTAGPSGVSQIMTRMDMFEFLFNGSILSRANTIDVKKQMVDFITSTVPQIKEEEIGSKISLFSNKLLRPQWSRIHI</sequence>
<evidence type="ECO:0000256" key="1">
    <source>
        <dbReference type="SAM" id="MobiDB-lite"/>
    </source>
</evidence>
<protein>
    <submittedName>
        <fullName evidence="2">Uncharacterized protein</fullName>
    </submittedName>
</protein>
<dbReference type="Proteomes" id="UP001148838">
    <property type="component" value="Unassembled WGS sequence"/>
</dbReference>
<dbReference type="EMBL" id="JAJSOF020000013">
    <property type="protein sequence ID" value="KAJ4443107.1"/>
    <property type="molecule type" value="Genomic_DNA"/>
</dbReference>
<name>A0ABQ8TB47_PERAM</name>
<organism evidence="2 3">
    <name type="scientific">Periplaneta americana</name>
    <name type="common">American cockroach</name>
    <name type="synonym">Blatta americana</name>
    <dbReference type="NCBI Taxonomy" id="6978"/>
    <lineage>
        <taxon>Eukaryota</taxon>
        <taxon>Metazoa</taxon>
        <taxon>Ecdysozoa</taxon>
        <taxon>Arthropoda</taxon>
        <taxon>Hexapoda</taxon>
        <taxon>Insecta</taxon>
        <taxon>Pterygota</taxon>
        <taxon>Neoptera</taxon>
        <taxon>Polyneoptera</taxon>
        <taxon>Dictyoptera</taxon>
        <taxon>Blattodea</taxon>
        <taxon>Blattoidea</taxon>
        <taxon>Blattidae</taxon>
        <taxon>Blattinae</taxon>
        <taxon>Periplaneta</taxon>
    </lineage>
</organism>
<feature type="region of interest" description="Disordered" evidence="1">
    <location>
        <begin position="1"/>
        <end position="33"/>
    </location>
</feature>
<evidence type="ECO:0000313" key="2">
    <source>
        <dbReference type="EMBL" id="KAJ4443107.1"/>
    </source>
</evidence>
<gene>
    <name evidence="2" type="ORF">ANN_04757</name>
</gene>
<proteinExistence type="predicted"/>
<accession>A0ABQ8TB47</accession>
<reference evidence="2 3" key="1">
    <citation type="journal article" date="2022" name="Allergy">
        <title>Genome assembly and annotation of Periplaneta americana reveal a comprehensive cockroach allergen profile.</title>
        <authorList>
            <person name="Wang L."/>
            <person name="Xiong Q."/>
            <person name="Saelim N."/>
            <person name="Wang L."/>
            <person name="Nong W."/>
            <person name="Wan A.T."/>
            <person name="Shi M."/>
            <person name="Liu X."/>
            <person name="Cao Q."/>
            <person name="Hui J.H.L."/>
            <person name="Sookrung N."/>
            <person name="Leung T.F."/>
            <person name="Tungtrongchitr A."/>
            <person name="Tsui S.K.W."/>
        </authorList>
    </citation>
    <scope>NUCLEOTIDE SEQUENCE [LARGE SCALE GENOMIC DNA]</scope>
    <source>
        <strain evidence="2">PWHHKU_190912</strain>
    </source>
</reference>
<keyword evidence="3" id="KW-1185">Reference proteome</keyword>
<feature type="compositionally biased region" description="Basic and acidic residues" evidence="1">
    <location>
        <begin position="1"/>
        <end position="16"/>
    </location>
</feature>
<evidence type="ECO:0000313" key="3">
    <source>
        <dbReference type="Proteomes" id="UP001148838"/>
    </source>
</evidence>
<comment type="caution">
    <text evidence="2">The sequence shown here is derived from an EMBL/GenBank/DDBJ whole genome shotgun (WGS) entry which is preliminary data.</text>
</comment>